<evidence type="ECO:0000313" key="3">
    <source>
        <dbReference type="Proteomes" id="UP001595843"/>
    </source>
</evidence>
<keyword evidence="1" id="KW-0812">Transmembrane</keyword>
<gene>
    <name evidence="2" type="ORF">ACFOUO_12740</name>
</gene>
<evidence type="ECO:0000256" key="1">
    <source>
        <dbReference type="SAM" id="Phobius"/>
    </source>
</evidence>
<proteinExistence type="predicted"/>
<keyword evidence="1" id="KW-0472">Membrane</keyword>
<reference evidence="3" key="1">
    <citation type="journal article" date="2019" name="Int. J. Syst. Evol. Microbiol.">
        <title>The Global Catalogue of Microorganisms (GCM) 10K type strain sequencing project: providing services to taxonomists for standard genome sequencing and annotation.</title>
        <authorList>
            <consortium name="The Broad Institute Genomics Platform"/>
            <consortium name="The Broad Institute Genome Sequencing Center for Infectious Disease"/>
            <person name="Wu L."/>
            <person name="Ma J."/>
        </authorList>
    </citation>
    <scope>NUCLEOTIDE SEQUENCE [LARGE SCALE GENOMIC DNA]</scope>
    <source>
        <strain evidence="3">IBRC-M 10813</strain>
    </source>
</reference>
<dbReference type="RefSeq" id="WP_380705472.1">
    <property type="nucleotide sequence ID" value="NZ_JBHSAP010000015.1"/>
</dbReference>
<dbReference type="Proteomes" id="UP001595843">
    <property type="component" value="Unassembled WGS sequence"/>
</dbReference>
<evidence type="ECO:0000313" key="2">
    <source>
        <dbReference type="EMBL" id="MFC4077666.1"/>
    </source>
</evidence>
<keyword evidence="3" id="KW-1185">Reference proteome</keyword>
<keyword evidence="1" id="KW-1133">Transmembrane helix</keyword>
<name>A0ABV8JKA3_9BACL</name>
<feature type="transmembrane region" description="Helical" evidence="1">
    <location>
        <begin position="26"/>
        <end position="44"/>
    </location>
</feature>
<protein>
    <submittedName>
        <fullName evidence="2">Uncharacterized protein</fullName>
    </submittedName>
</protein>
<sequence>MSKKKKKIEVREVDPVKVLVYDLKRVALWSGISVAITVATALVVESLL</sequence>
<comment type="caution">
    <text evidence="2">The sequence shown here is derived from an EMBL/GenBank/DDBJ whole genome shotgun (WGS) entry which is preliminary data.</text>
</comment>
<dbReference type="EMBL" id="JBHSAP010000015">
    <property type="protein sequence ID" value="MFC4077666.1"/>
    <property type="molecule type" value="Genomic_DNA"/>
</dbReference>
<organism evidence="2 3">
    <name type="scientific">Salinithrix halophila</name>
    <dbReference type="NCBI Taxonomy" id="1485204"/>
    <lineage>
        <taxon>Bacteria</taxon>
        <taxon>Bacillati</taxon>
        <taxon>Bacillota</taxon>
        <taxon>Bacilli</taxon>
        <taxon>Bacillales</taxon>
        <taxon>Thermoactinomycetaceae</taxon>
        <taxon>Salinithrix</taxon>
    </lineage>
</organism>
<accession>A0ABV8JKA3</accession>